<keyword evidence="4" id="KW-0274">FAD</keyword>
<dbReference type="EMBL" id="JAJAQI010000031">
    <property type="protein sequence ID" value="MCB4823752.1"/>
    <property type="molecule type" value="Genomic_DNA"/>
</dbReference>
<evidence type="ECO:0000256" key="6">
    <source>
        <dbReference type="ARBA" id="ARBA00023002"/>
    </source>
</evidence>
<keyword evidence="5" id="KW-0521">NADP</keyword>
<dbReference type="GO" id="GO:0004497">
    <property type="term" value="F:monooxygenase activity"/>
    <property type="evidence" value="ECO:0007669"/>
    <property type="project" value="UniProtKB-KW"/>
</dbReference>
<keyword evidence="3" id="KW-0285">Flavoprotein</keyword>
<dbReference type="Gene3D" id="3.50.50.60">
    <property type="entry name" value="FAD/NAD(P)-binding domain"/>
    <property type="match status" value="2"/>
</dbReference>
<evidence type="ECO:0000256" key="1">
    <source>
        <dbReference type="ARBA" id="ARBA00001974"/>
    </source>
</evidence>
<evidence type="ECO:0000256" key="5">
    <source>
        <dbReference type="ARBA" id="ARBA00022857"/>
    </source>
</evidence>
<keyword evidence="8" id="KW-1133">Transmembrane helix</keyword>
<organism evidence="9 10">
    <name type="scientific">Roseicella aerolata</name>
    <dbReference type="NCBI Taxonomy" id="2883479"/>
    <lineage>
        <taxon>Bacteria</taxon>
        <taxon>Pseudomonadati</taxon>
        <taxon>Pseudomonadota</taxon>
        <taxon>Alphaproteobacteria</taxon>
        <taxon>Acetobacterales</taxon>
        <taxon>Roseomonadaceae</taxon>
        <taxon>Roseicella</taxon>
    </lineage>
</organism>
<comment type="similarity">
    <text evidence="2">Belongs to the FAD-binding monooxygenase family.</text>
</comment>
<evidence type="ECO:0000256" key="3">
    <source>
        <dbReference type="ARBA" id="ARBA00022630"/>
    </source>
</evidence>
<dbReference type="AlphaFoldDB" id="A0A9X1IFT1"/>
<dbReference type="RefSeq" id="WP_226610838.1">
    <property type="nucleotide sequence ID" value="NZ_JAJAQI010000031.1"/>
</dbReference>
<evidence type="ECO:0000256" key="2">
    <source>
        <dbReference type="ARBA" id="ARBA00010139"/>
    </source>
</evidence>
<sequence>MPETKTLPASLDAIIVGAGFGGMYMLHRLRGLGLSARIIEAADGVGGTWYWNRYPGARCDVESMQYSFSFDEALQQEWTWSERFAAQPEILRYANHVADRYDLRRDIHFETRVESAAYDEAADRWTVTTDKGDVVTARFCIMATGCLSAARLPDIPGISAFRGETYHTGYWPHHKVDFSGKRVAVIGTGSSAIQAIPVIAAEAAQVTVFQRTPNFSIPSRNAPMDEAYEQSWKSDYRAKRLKARSMRTGILYDINPQSAIEVSEAERLAEYERRWANGGTAFMGAYHDLILNKASNDTAAEFVRNKIRSTVKDPVTAEALAPKDHPIGTKRICVDTDYYETYNRPNVALVNLRRTPIETITATGIRTSDAEHEFDAIVFATGFDAMTGALLKIDFQGRDGRRLSQEWEHGPRSYLGLMVAGFPNLFMITGPGSPSVLSNMIVSIEQHVDWISDLLGHMKARGQGCVEATEEAQEAWVAHGSEVAQRTLYPTAASWYMGANIPGKPRVFMPYIGGVGAYRERCDEIAARGYEGFRLAPERAAAAAAE</sequence>
<dbReference type="PRINTS" id="PR00411">
    <property type="entry name" value="PNDRDTASEI"/>
</dbReference>
<dbReference type="Proteomes" id="UP001139311">
    <property type="component" value="Unassembled WGS sequence"/>
</dbReference>
<dbReference type="SUPFAM" id="SSF51905">
    <property type="entry name" value="FAD/NAD(P)-binding domain"/>
    <property type="match status" value="2"/>
</dbReference>
<dbReference type="InterPro" id="IPR036188">
    <property type="entry name" value="FAD/NAD-bd_sf"/>
</dbReference>
<protein>
    <submittedName>
        <fullName evidence="9">NAD(P)/FAD-dependent oxidoreductase</fullName>
    </submittedName>
</protein>
<comment type="cofactor">
    <cofactor evidence="1">
        <name>FAD</name>
        <dbReference type="ChEBI" id="CHEBI:57692"/>
    </cofactor>
</comment>
<name>A0A9X1IFT1_9PROT</name>
<dbReference type="PANTHER" id="PTHR43098:SF3">
    <property type="entry name" value="L-ORNITHINE N(5)-MONOOXYGENASE-RELATED"/>
    <property type="match status" value="1"/>
</dbReference>
<reference evidence="9" key="1">
    <citation type="submission" date="2021-10" db="EMBL/GenBank/DDBJ databases">
        <title>Roseicella aerolatum sp. nov., isolated from aerosols of e-waste dismantling site.</title>
        <authorList>
            <person name="Qin T."/>
        </authorList>
    </citation>
    <scope>NUCLEOTIDE SEQUENCE</scope>
    <source>
        <strain evidence="9">GB24</strain>
    </source>
</reference>
<proteinExistence type="inferred from homology"/>
<evidence type="ECO:0000313" key="9">
    <source>
        <dbReference type="EMBL" id="MCB4823752.1"/>
    </source>
</evidence>
<evidence type="ECO:0000256" key="8">
    <source>
        <dbReference type="SAM" id="Phobius"/>
    </source>
</evidence>
<gene>
    <name evidence="9" type="ORF">LHA35_18645</name>
</gene>
<evidence type="ECO:0000256" key="7">
    <source>
        <dbReference type="ARBA" id="ARBA00023033"/>
    </source>
</evidence>
<evidence type="ECO:0000256" key="4">
    <source>
        <dbReference type="ARBA" id="ARBA00022827"/>
    </source>
</evidence>
<feature type="transmembrane region" description="Helical" evidence="8">
    <location>
        <begin position="6"/>
        <end position="26"/>
    </location>
</feature>
<accession>A0A9X1IFT1</accession>
<dbReference type="Pfam" id="PF13738">
    <property type="entry name" value="Pyr_redox_3"/>
    <property type="match status" value="1"/>
</dbReference>
<keyword evidence="8" id="KW-0812">Transmembrane</keyword>
<dbReference type="InterPro" id="IPR050775">
    <property type="entry name" value="FAD-binding_Monooxygenases"/>
</dbReference>
<keyword evidence="6" id="KW-0560">Oxidoreductase</keyword>
<keyword evidence="7" id="KW-0503">Monooxygenase</keyword>
<keyword evidence="10" id="KW-1185">Reference proteome</keyword>
<dbReference type="PANTHER" id="PTHR43098">
    <property type="entry name" value="L-ORNITHINE N(5)-MONOOXYGENASE-RELATED"/>
    <property type="match status" value="1"/>
</dbReference>
<keyword evidence="8" id="KW-0472">Membrane</keyword>
<comment type="caution">
    <text evidence="9">The sequence shown here is derived from an EMBL/GenBank/DDBJ whole genome shotgun (WGS) entry which is preliminary data.</text>
</comment>
<evidence type="ECO:0000313" key="10">
    <source>
        <dbReference type="Proteomes" id="UP001139311"/>
    </source>
</evidence>